<dbReference type="Gene3D" id="1.10.1200.10">
    <property type="entry name" value="ACP-like"/>
    <property type="match status" value="1"/>
</dbReference>
<dbReference type="Proteomes" id="UP000594008">
    <property type="component" value="Chromosome"/>
</dbReference>
<evidence type="ECO:0000256" key="1">
    <source>
        <dbReference type="ARBA" id="ARBA00022450"/>
    </source>
</evidence>
<dbReference type="InterPro" id="IPR036736">
    <property type="entry name" value="ACP-like_sf"/>
</dbReference>
<dbReference type="AlphaFoldDB" id="A0A7M2SZH0"/>
<sequence length="86" mass="9437">MTQATERTELPERLVELITHHLEVRVDRDRLTPDVTFASIGMDSLSLMELVVAAEEEFGIVLPDEALDLSPASTLGDAARAFRDAA</sequence>
<keyword evidence="1" id="KW-0596">Phosphopantetheine</keyword>
<dbReference type="RefSeq" id="WP_189696138.1">
    <property type="nucleotide sequence ID" value="NZ_BMTA01000001.1"/>
</dbReference>
<gene>
    <name evidence="4" type="ORF">IPT68_17400</name>
</gene>
<keyword evidence="5" id="KW-1185">Reference proteome</keyword>
<dbReference type="EMBL" id="CP063374">
    <property type="protein sequence ID" value="QOV41712.1"/>
    <property type="molecule type" value="Genomic_DNA"/>
</dbReference>
<dbReference type="GO" id="GO:0031177">
    <property type="term" value="F:phosphopantetheine binding"/>
    <property type="evidence" value="ECO:0007669"/>
    <property type="project" value="InterPro"/>
</dbReference>
<proteinExistence type="predicted"/>
<dbReference type="PROSITE" id="PS50075">
    <property type="entry name" value="CARRIER"/>
    <property type="match status" value="1"/>
</dbReference>
<protein>
    <submittedName>
        <fullName evidence="4">Acyl carrier protein</fullName>
    </submittedName>
</protein>
<dbReference type="InterPro" id="IPR009081">
    <property type="entry name" value="PP-bd_ACP"/>
</dbReference>
<evidence type="ECO:0000259" key="3">
    <source>
        <dbReference type="PROSITE" id="PS50075"/>
    </source>
</evidence>
<keyword evidence="2" id="KW-0597">Phosphoprotein</keyword>
<dbReference type="Pfam" id="PF00550">
    <property type="entry name" value="PP-binding"/>
    <property type="match status" value="1"/>
</dbReference>
<dbReference type="PROSITE" id="PS00012">
    <property type="entry name" value="PHOSPHOPANTETHEINE"/>
    <property type="match status" value="1"/>
</dbReference>
<dbReference type="SMART" id="SM00823">
    <property type="entry name" value="PKS_PP"/>
    <property type="match status" value="1"/>
</dbReference>
<reference evidence="4 5" key="1">
    <citation type="submission" date="2020-10" db="EMBL/GenBank/DDBJ databases">
        <title>Streptomyces chromofuscus complate genome analysis.</title>
        <authorList>
            <person name="Anwar N."/>
        </authorList>
    </citation>
    <scope>NUCLEOTIDE SEQUENCE [LARGE SCALE GENOMIC DNA]</scope>
    <source>
        <strain evidence="4 5">DSM 40273</strain>
    </source>
</reference>
<evidence type="ECO:0000313" key="5">
    <source>
        <dbReference type="Proteomes" id="UP000594008"/>
    </source>
</evidence>
<dbReference type="KEGG" id="schf:IPT68_17400"/>
<accession>A0A7M2SZH0</accession>
<evidence type="ECO:0000256" key="2">
    <source>
        <dbReference type="ARBA" id="ARBA00022553"/>
    </source>
</evidence>
<evidence type="ECO:0000313" key="4">
    <source>
        <dbReference type="EMBL" id="QOV41712.1"/>
    </source>
</evidence>
<dbReference type="SUPFAM" id="SSF47336">
    <property type="entry name" value="ACP-like"/>
    <property type="match status" value="1"/>
</dbReference>
<name>A0A7M2SZH0_STRCW</name>
<dbReference type="InterPro" id="IPR006162">
    <property type="entry name" value="Ppantetheine_attach_site"/>
</dbReference>
<dbReference type="InterPro" id="IPR020806">
    <property type="entry name" value="PKS_PP-bd"/>
</dbReference>
<feature type="domain" description="Carrier" evidence="3">
    <location>
        <begin position="8"/>
        <end position="86"/>
    </location>
</feature>
<organism evidence="4 5">
    <name type="scientific">Streptomyces chromofuscus</name>
    <dbReference type="NCBI Taxonomy" id="42881"/>
    <lineage>
        <taxon>Bacteria</taxon>
        <taxon>Bacillati</taxon>
        <taxon>Actinomycetota</taxon>
        <taxon>Actinomycetes</taxon>
        <taxon>Kitasatosporales</taxon>
        <taxon>Streptomycetaceae</taxon>
        <taxon>Streptomyces</taxon>
    </lineage>
</organism>
<dbReference type="GO" id="GO:0017000">
    <property type="term" value="P:antibiotic biosynthetic process"/>
    <property type="evidence" value="ECO:0007669"/>
    <property type="project" value="UniProtKB-ARBA"/>
</dbReference>